<evidence type="ECO:0000313" key="1">
    <source>
        <dbReference type="EMBL" id="KRN28826.1"/>
    </source>
</evidence>
<sequence length="100" mass="11344">MIDLDKPVYIDFKLGGDLLIGTEEVDIHKRTAHPTFDMDENAIGPILSPQERGYEGLEHRLAQFVDDPDYTTMPEMIKIIDKEGSPAVDFQQNLSINVRN</sequence>
<keyword evidence="3" id="KW-1185">Reference proteome</keyword>
<dbReference type="EMBL" id="JQAZ01000002">
    <property type="protein sequence ID" value="KRN32764.1"/>
    <property type="molecule type" value="Genomic_DNA"/>
</dbReference>
<dbReference type="AlphaFoldDB" id="A0A0R2G6B4"/>
<comment type="caution">
    <text evidence="2">The sequence shown here is derived from an EMBL/GenBank/DDBJ whole genome shotgun (WGS) entry which is preliminary data.</text>
</comment>
<dbReference type="PATRIC" id="fig|81857.3.peg.1038"/>
<dbReference type="EMBL" id="JQAT01000002">
    <property type="protein sequence ID" value="KRN28826.1"/>
    <property type="molecule type" value="Genomic_DNA"/>
</dbReference>
<reference evidence="3 4" key="1">
    <citation type="journal article" date="2015" name="Genome Announc.">
        <title>Expanding the biotechnology potential of lactobacilli through comparative genomics of 213 strains and associated genera.</title>
        <authorList>
            <person name="Sun Z."/>
            <person name="Harris H.M."/>
            <person name="McCann A."/>
            <person name="Guo C."/>
            <person name="Argimon S."/>
            <person name="Zhang W."/>
            <person name="Yang X."/>
            <person name="Jeffery I.B."/>
            <person name="Cooney J.C."/>
            <person name="Kagawa T.F."/>
            <person name="Liu W."/>
            <person name="Song Y."/>
            <person name="Salvetti E."/>
            <person name="Wrobel A."/>
            <person name="Rasinkangas P."/>
            <person name="Parkhill J."/>
            <person name="Rea M.C."/>
            <person name="O'Sullivan O."/>
            <person name="Ritari J."/>
            <person name="Douillard F.P."/>
            <person name="Paul Ross R."/>
            <person name="Yang R."/>
            <person name="Briner A.E."/>
            <person name="Felis G.E."/>
            <person name="de Vos W.M."/>
            <person name="Barrangou R."/>
            <person name="Klaenhammer T.R."/>
            <person name="Caufield P.W."/>
            <person name="Cui Y."/>
            <person name="Zhang H."/>
            <person name="O'Toole P.W."/>
        </authorList>
    </citation>
    <scope>NUCLEOTIDE SEQUENCE [LARGE SCALE GENOMIC DNA]</scope>
    <source>
        <strain evidence="1 4">ATCC BAA-66</strain>
        <strain evidence="2 3">DSM 13344</strain>
    </source>
</reference>
<evidence type="ECO:0000313" key="4">
    <source>
        <dbReference type="Proteomes" id="UP000051751"/>
    </source>
</evidence>
<gene>
    <name evidence="1" type="ORF">IV38_GL001033</name>
    <name evidence="2" type="ORF">IV40_GL000820</name>
</gene>
<dbReference type="STRING" id="81857.IV38_GL001033"/>
<protein>
    <submittedName>
        <fullName evidence="2">Uncharacterized protein</fullName>
    </submittedName>
</protein>
<proteinExistence type="predicted"/>
<dbReference type="RefSeq" id="WP_057769013.1">
    <property type="nucleotide sequence ID" value="NZ_JQAT01000002.1"/>
</dbReference>
<evidence type="ECO:0000313" key="2">
    <source>
        <dbReference type="EMBL" id="KRN32764.1"/>
    </source>
</evidence>
<dbReference type="Proteomes" id="UP000051751">
    <property type="component" value="Unassembled WGS sequence"/>
</dbReference>
<dbReference type="Proteomes" id="UP000051645">
    <property type="component" value="Unassembled WGS sequence"/>
</dbReference>
<name>A0A0R2G6B4_9LACO</name>
<organism evidence="2 3">
    <name type="scientific">Lactobacillus selangorensis</name>
    <dbReference type="NCBI Taxonomy" id="81857"/>
    <lineage>
        <taxon>Bacteria</taxon>
        <taxon>Bacillati</taxon>
        <taxon>Bacillota</taxon>
        <taxon>Bacilli</taxon>
        <taxon>Lactobacillales</taxon>
        <taxon>Lactobacillaceae</taxon>
        <taxon>Lactobacillus</taxon>
    </lineage>
</organism>
<accession>A0A0R2G6B4</accession>
<evidence type="ECO:0000313" key="3">
    <source>
        <dbReference type="Proteomes" id="UP000051645"/>
    </source>
</evidence>